<dbReference type="Proteomes" id="UP000694287">
    <property type="component" value="Unassembled WGS sequence"/>
</dbReference>
<dbReference type="EMBL" id="JADQDK010000001">
    <property type="protein sequence ID" value="MBW0134419.1"/>
    <property type="molecule type" value="Genomic_DNA"/>
</dbReference>
<sequence length="304" mass="32122">MDYQTMRGLFFTPPGAPRPPCPATAHRTPARLLRDAIEPLACQAIWSPEAAEDYAALGLDDYFAAYVWQRTAALGTPPTRLAVTALGVFAPDLVGPVFEAGVAALSRADVVRVRLDAPGRTLRRELGGIDAEAARAVALLRRGIEAAESTARPLFTGLCADPWPQDPLAALVHAGNVLREHRGDSHLAACAAAGLDPVQANVLTELWCGYPLLTYTPSRGWTAERMDTAVAGLRARGLLDGDALGAEGLRVRDALEHTTDAMQRTVIDAIGPDLDSLTTQLAEWSDALVAAGAAPPDPAKRLAG</sequence>
<evidence type="ECO:0000313" key="1">
    <source>
        <dbReference type="EMBL" id="MBW0134419.1"/>
    </source>
</evidence>
<evidence type="ECO:0008006" key="3">
    <source>
        <dbReference type="Google" id="ProtNLM"/>
    </source>
</evidence>
<dbReference type="NCBIfam" id="NF047719">
    <property type="entry name" value="SCO6745_fam_HTH"/>
    <property type="match status" value="1"/>
</dbReference>
<dbReference type="Pfam" id="PF21863">
    <property type="entry name" value="HTH_67"/>
    <property type="match status" value="1"/>
</dbReference>
<accession>A0ABS6UQB5</accession>
<comment type="caution">
    <text evidence="1">The sequence shown here is derived from an EMBL/GenBank/DDBJ whole genome shotgun (WGS) entry which is preliminary data.</text>
</comment>
<proteinExistence type="predicted"/>
<keyword evidence="2" id="KW-1185">Reference proteome</keyword>
<organism evidence="1 2">
    <name type="scientific">Pseudonocardia abyssalis</name>
    <dbReference type="NCBI Taxonomy" id="2792008"/>
    <lineage>
        <taxon>Bacteria</taxon>
        <taxon>Bacillati</taxon>
        <taxon>Actinomycetota</taxon>
        <taxon>Actinomycetes</taxon>
        <taxon>Pseudonocardiales</taxon>
        <taxon>Pseudonocardiaceae</taxon>
        <taxon>Pseudonocardia</taxon>
    </lineage>
</organism>
<gene>
    <name evidence="1" type="ORF">I4I81_09130</name>
</gene>
<evidence type="ECO:0000313" key="2">
    <source>
        <dbReference type="Proteomes" id="UP000694287"/>
    </source>
</evidence>
<name>A0ABS6UQB5_9PSEU</name>
<protein>
    <recommendedName>
        <fullName evidence="3">SalK</fullName>
    </recommendedName>
</protein>
<reference evidence="1 2" key="1">
    <citation type="submission" date="2020-11" db="EMBL/GenBank/DDBJ databases">
        <title>Pseudonocardia abyssalis sp. nov. and Pseudonocardia oceani sp. nov., description and phylogenomic analysis of two novel actinomycetes isolated from the deep Southern Ocean.</title>
        <authorList>
            <person name="Parra J."/>
        </authorList>
    </citation>
    <scope>NUCLEOTIDE SEQUENCE [LARGE SCALE GENOMIC DNA]</scope>
    <source>
        <strain evidence="1 2">KRD-168</strain>
    </source>
</reference>
<dbReference type="InterPro" id="IPR054058">
    <property type="entry name" value="HTH_67"/>
</dbReference>
<dbReference type="RefSeq" id="WP_218615962.1">
    <property type="nucleotide sequence ID" value="NZ_JADQDK010000001.1"/>
</dbReference>